<dbReference type="Proteomes" id="UP001054837">
    <property type="component" value="Unassembled WGS sequence"/>
</dbReference>
<keyword evidence="2" id="KW-1185">Reference proteome</keyword>
<name>A0AAV4RDW9_9ARAC</name>
<protein>
    <submittedName>
        <fullName evidence="1">Uncharacterized protein</fullName>
    </submittedName>
</protein>
<comment type="caution">
    <text evidence="1">The sequence shown here is derived from an EMBL/GenBank/DDBJ whole genome shotgun (WGS) entry which is preliminary data.</text>
</comment>
<organism evidence="1 2">
    <name type="scientific">Caerostris darwini</name>
    <dbReference type="NCBI Taxonomy" id="1538125"/>
    <lineage>
        <taxon>Eukaryota</taxon>
        <taxon>Metazoa</taxon>
        <taxon>Ecdysozoa</taxon>
        <taxon>Arthropoda</taxon>
        <taxon>Chelicerata</taxon>
        <taxon>Arachnida</taxon>
        <taxon>Araneae</taxon>
        <taxon>Araneomorphae</taxon>
        <taxon>Entelegynae</taxon>
        <taxon>Araneoidea</taxon>
        <taxon>Araneidae</taxon>
        <taxon>Caerostris</taxon>
    </lineage>
</organism>
<evidence type="ECO:0000313" key="2">
    <source>
        <dbReference type="Proteomes" id="UP001054837"/>
    </source>
</evidence>
<accession>A0AAV4RDW9</accession>
<dbReference type="AlphaFoldDB" id="A0AAV4RDW9"/>
<proteinExistence type="predicted"/>
<sequence length="111" mass="12006">MRIRGSYQPDNTSQCVSPAGHRARLFVPGLETGFHNGAESAFPQSLEENLVVYISVPHHSGTRGRGVLSHGTRLDDLEVGARRLLPGPPHGKSSTHLSTLMSVFVLKLHDG</sequence>
<reference evidence="1 2" key="1">
    <citation type="submission" date="2021-06" db="EMBL/GenBank/DDBJ databases">
        <title>Caerostris darwini draft genome.</title>
        <authorList>
            <person name="Kono N."/>
            <person name="Arakawa K."/>
        </authorList>
    </citation>
    <scope>NUCLEOTIDE SEQUENCE [LARGE SCALE GENOMIC DNA]</scope>
</reference>
<evidence type="ECO:0000313" key="1">
    <source>
        <dbReference type="EMBL" id="GIY19675.1"/>
    </source>
</evidence>
<dbReference type="EMBL" id="BPLQ01006056">
    <property type="protein sequence ID" value="GIY19675.1"/>
    <property type="molecule type" value="Genomic_DNA"/>
</dbReference>
<gene>
    <name evidence="1" type="ORF">CDAR_274531</name>
</gene>